<dbReference type="EMBL" id="JADGIZ020000003">
    <property type="protein sequence ID" value="KAL2919233.1"/>
    <property type="molecule type" value="Genomic_DNA"/>
</dbReference>
<gene>
    <name evidence="2" type="ORF">HK105_200876</name>
</gene>
<organism evidence="2 3">
    <name type="scientific">Polyrhizophydium stewartii</name>
    <dbReference type="NCBI Taxonomy" id="2732419"/>
    <lineage>
        <taxon>Eukaryota</taxon>
        <taxon>Fungi</taxon>
        <taxon>Fungi incertae sedis</taxon>
        <taxon>Chytridiomycota</taxon>
        <taxon>Chytridiomycota incertae sedis</taxon>
        <taxon>Chytridiomycetes</taxon>
        <taxon>Rhizophydiales</taxon>
        <taxon>Rhizophydiales incertae sedis</taxon>
        <taxon>Polyrhizophydium</taxon>
    </lineage>
</organism>
<protein>
    <submittedName>
        <fullName evidence="2">Uncharacterized protein</fullName>
    </submittedName>
</protein>
<feature type="compositionally biased region" description="Polar residues" evidence="1">
    <location>
        <begin position="96"/>
        <end position="106"/>
    </location>
</feature>
<feature type="region of interest" description="Disordered" evidence="1">
    <location>
        <begin position="41"/>
        <end position="106"/>
    </location>
</feature>
<comment type="caution">
    <text evidence="2">The sequence shown here is derived from an EMBL/GenBank/DDBJ whole genome shotgun (WGS) entry which is preliminary data.</text>
</comment>
<reference evidence="2 3" key="1">
    <citation type="submission" date="2023-09" db="EMBL/GenBank/DDBJ databases">
        <title>Pangenome analysis of Batrachochytrium dendrobatidis and related Chytrids.</title>
        <authorList>
            <person name="Yacoub M.N."/>
            <person name="Stajich J.E."/>
            <person name="James T.Y."/>
        </authorList>
    </citation>
    <scope>NUCLEOTIDE SEQUENCE [LARGE SCALE GENOMIC DNA]</scope>
    <source>
        <strain evidence="2 3">JEL0888</strain>
    </source>
</reference>
<feature type="region of interest" description="Disordered" evidence="1">
    <location>
        <begin position="1"/>
        <end position="20"/>
    </location>
</feature>
<evidence type="ECO:0000256" key="1">
    <source>
        <dbReference type="SAM" id="MobiDB-lite"/>
    </source>
</evidence>
<keyword evidence="3" id="KW-1185">Reference proteome</keyword>
<dbReference type="Proteomes" id="UP001527925">
    <property type="component" value="Unassembled WGS sequence"/>
</dbReference>
<evidence type="ECO:0000313" key="3">
    <source>
        <dbReference type="Proteomes" id="UP001527925"/>
    </source>
</evidence>
<evidence type="ECO:0000313" key="2">
    <source>
        <dbReference type="EMBL" id="KAL2919233.1"/>
    </source>
</evidence>
<accession>A0ABR4NI79</accession>
<feature type="compositionally biased region" description="Basic and acidic residues" evidence="1">
    <location>
        <begin position="41"/>
        <end position="54"/>
    </location>
</feature>
<proteinExistence type="predicted"/>
<sequence>MDRIPVHNHGPARIVGDDWDLGPHRVIGAIDLKTQRMTEKIMKQRAAEERRRQQELLGQTGGQGAGDSSGNADGGLNPAGLLSSVPSGPRPGESGFTETSTIPDTL</sequence>
<name>A0ABR4NI79_9FUNG</name>